<reference evidence="2 3" key="1">
    <citation type="journal article" date="2011" name="J. Bacteriol.">
        <title>Genome sequence of 'Pedosphaera parvula' Ellin514, an aerobic Verrucomicrobial isolate from pasture soil.</title>
        <authorList>
            <person name="Kant R."/>
            <person name="van Passel M.W."/>
            <person name="Sangwan P."/>
            <person name="Palva A."/>
            <person name="Lucas S."/>
            <person name="Copeland A."/>
            <person name="Lapidus A."/>
            <person name="Glavina Del Rio T."/>
            <person name="Dalin E."/>
            <person name="Tice H."/>
            <person name="Bruce D."/>
            <person name="Goodwin L."/>
            <person name="Pitluck S."/>
            <person name="Chertkov O."/>
            <person name="Larimer F.W."/>
            <person name="Land M.L."/>
            <person name="Hauser L."/>
            <person name="Brettin T.S."/>
            <person name="Detter J.C."/>
            <person name="Han S."/>
            <person name="de Vos W.M."/>
            <person name="Janssen P.H."/>
            <person name="Smidt H."/>
        </authorList>
    </citation>
    <scope>NUCLEOTIDE SEQUENCE [LARGE SCALE GENOMIC DNA]</scope>
    <source>
        <strain evidence="2 3">Ellin514</strain>
    </source>
</reference>
<organism evidence="2 3">
    <name type="scientific">Pedosphaera parvula (strain Ellin514)</name>
    <dbReference type="NCBI Taxonomy" id="320771"/>
    <lineage>
        <taxon>Bacteria</taxon>
        <taxon>Pseudomonadati</taxon>
        <taxon>Verrucomicrobiota</taxon>
        <taxon>Pedosphaerae</taxon>
        <taxon>Pedosphaerales</taxon>
        <taxon>Pedosphaeraceae</taxon>
        <taxon>Pedosphaera</taxon>
    </lineage>
</organism>
<proteinExistence type="predicted"/>
<accession>B9XFB1</accession>
<evidence type="ECO:0000313" key="3">
    <source>
        <dbReference type="Proteomes" id="UP000003688"/>
    </source>
</evidence>
<evidence type="ECO:0000256" key="1">
    <source>
        <dbReference type="SAM" id="MobiDB-lite"/>
    </source>
</evidence>
<dbReference type="AlphaFoldDB" id="B9XFB1"/>
<dbReference type="Proteomes" id="UP000003688">
    <property type="component" value="Unassembled WGS sequence"/>
</dbReference>
<feature type="compositionally biased region" description="Polar residues" evidence="1">
    <location>
        <begin position="7"/>
        <end position="24"/>
    </location>
</feature>
<evidence type="ECO:0000313" key="2">
    <source>
        <dbReference type="EMBL" id="EEF61609.1"/>
    </source>
</evidence>
<comment type="caution">
    <text evidence="2">The sequence shown here is derived from an EMBL/GenBank/DDBJ whole genome shotgun (WGS) entry which is preliminary data.</text>
</comment>
<feature type="compositionally biased region" description="Low complexity" evidence="1">
    <location>
        <begin position="25"/>
        <end position="39"/>
    </location>
</feature>
<sequence>MGDKSPKSVNKQASQKLAKTNSANQKKQQATTAKQAAKR</sequence>
<keyword evidence="3" id="KW-1185">Reference proteome</keyword>
<gene>
    <name evidence="2" type="ORF">Cflav_PD4288</name>
</gene>
<protein>
    <submittedName>
        <fullName evidence="2">Uncharacterized protein</fullName>
    </submittedName>
</protein>
<dbReference type="EMBL" id="ABOX02000009">
    <property type="protein sequence ID" value="EEF61609.1"/>
    <property type="molecule type" value="Genomic_DNA"/>
</dbReference>
<feature type="region of interest" description="Disordered" evidence="1">
    <location>
        <begin position="1"/>
        <end position="39"/>
    </location>
</feature>
<name>B9XFB1_PEDPL</name>